<evidence type="ECO:0000256" key="5">
    <source>
        <dbReference type="ARBA" id="ARBA00022741"/>
    </source>
</evidence>
<evidence type="ECO:0000256" key="9">
    <source>
        <dbReference type="ARBA" id="ARBA00023146"/>
    </source>
</evidence>
<evidence type="ECO:0000256" key="4">
    <source>
        <dbReference type="ARBA" id="ARBA00022598"/>
    </source>
</evidence>
<dbReference type="OrthoDB" id="439710at2759"/>
<dbReference type="PANTHER" id="PTHR10073:SF12">
    <property type="entry name" value="DNA MISMATCH REPAIR PROTEIN MLH1"/>
    <property type="match status" value="1"/>
</dbReference>
<dbReference type="GO" id="GO:0032389">
    <property type="term" value="C:MutLalpha complex"/>
    <property type="evidence" value="ECO:0007669"/>
    <property type="project" value="TreeGrafter"/>
</dbReference>
<dbReference type="NCBIfam" id="TIGR00585">
    <property type="entry name" value="mutl"/>
    <property type="match status" value="1"/>
</dbReference>
<dbReference type="CDD" id="cd03483">
    <property type="entry name" value="MutL_Trans_MLH1"/>
    <property type="match status" value="1"/>
</dbReference>
<dbReference type="Pfam" id="PF17065">
    <property type="entry name" value="UPF0669"/>
    <property type="match status" value="1"/>
</dbReference>
<evidence type="ECO:0000256" key="6">
    <source>
        <dbReference type="ARBA" id="ARBA00022763"/>
    </source>
</evidence>
<dbReference type="SUPFAM" id="SSF55681">
    <property type="entry name" value="Class II aaRS and biotin synthetases"/>
    <property type="match status" value="1"/>
</dbReference>
<dbReference type="SUPFAM" id="SSF50249">
    <property type="entry name" value="Nucleic acid-binding proteins"/>
    <property type="match status" value="1"/>
</dbReference>
<dbReference type="Gene3D" id="3.30.565.10">
    <property type="entry name" value="Histidine kinase-like ATPase, C-terminal domain"/>
    <property type="match status" value="1"/>
</dbReference>
<accession>U4ULX9</accession>
<dbReference type="InterPro" id="IPR002312">
    <property type="entry name" value="Asp/Asn-tRNA-synth_IIb"/>
</dbReference>
<comment type="similarity">
    <text evidence="3">Belongs to the class-II aminoacyl-tRNA synthetase family. Type 1 subfamily.</text>
</comment>
<dbReference type="InterPro" id="IPR004115">
    <property type="entry name" value="GAD-like_sf"/>
</dbReference>
<dbReference type="PRINTS" id="PR01042">
    <property type="entry name" value="TRNASYNTHASP"/>
</dbReference>
<dbReference type="PANTHER" id="PTHR10073">
    <property type="entry name" value="DNA MISMATCH REPAIR PROTEIN MLH, PMS, MUTL"/>
    <property type="match status" value="1"/>
</dbReference>
<dbReference type="GO" id="GO:0005737">
    <property type="term" value="C:cytoplasm"/>
    <property type="evidence" value="ECO:0007669"/>
    <property type="project" value="InterPro"/>
</dbReference>
<dbReference type="FunFam" id="3.30.230.10:FF:000014">
    <property type="entry name" value="DNA mismatch repair protein Mlh1"/>
    <property type="match status" value="1"/>
</dbReference>
<dbReference type="SUPFAM" id="SSF54211">
    <property type="entry name" value="Ribosomal protein S5 domain 2-like"/>
    <property type="match status" value="1"/>
</dbReference>
<dbReference type="GO" id="GO:0140664">
    <property type="term" value="F:ATP-dependent DNA damage sensor activity"/>
    <property type="evidence" value="ECO:0007669"/>
    <property type="project" value="InterPro"/>
</dbReference>
<dbReference type="Pfam" id="PF00152">
    <property type="entry name" value="tRNA-synt_2"/>
    <property type="match status" value="1"/>
</dbReference>
<dbReference type="InterPro" id="IPR045864">
    <property type="entry name" value="aa-tRNA-synth_II/BPL/LPL"/>
</dbReference>
<keyword evidence="5" id="KW-0547">Nucleotide-binding</keyword>
<dbReference type="FunFam" id="3.30.565.10:FF:000109">
    <property type="entry name" value="Related to MLH1-DNA mismatch repair protein"/>
    <property type="match status" value="1"/>
</dbReference>
<dbReference type="InterPro" id="IPR006195">
    <property type="entry name" value="aa-tRNA-synth_II"/>
</dbReference>
<keyword evidence="8" id="KW-0648">Protein biosynthesis</keyword>
<dbReference type="InterPro" id="IPR004364">
    <property type="entry name" value="Aa-tRNA-synt_II"/>
</dbReference>
<evidence type="ECO:0000259" key="12">
    <source>
        <dbReference type="PROSITE" id="PS50862"/>
    </source>
</evidence>
<dbReference type="CDD" id="cd04317">
    <property type="entry name" value="EcAspRS_like_N"/>
    <property type="match status" value="1"/>
</dbReference>
<dbReference type="GO" id="GO:0006298">
    <property type="term" value="P:mismatch repair"/>
    <property type="evidence" value="ECO:0007669"/>
    <property type="project" value="InterPro"/>
</dbReference>
<dbReference type="InterPro" id="IPR002099">
    <property type="entry name" value="MutL/Mlh/PMS"/>
</dbReference>
<evidence type="ECO:0000256" key="2">
    <source>
        <dbReference type="ARBA" id="ARBA00006082"/>
    </source>
</evidence>
<evidence type="ECO:0000256" key="8">
    <source>
        <dbReference type="ARBA" id="ARBA00022917"/>
    </source>
</evidence>
<evidence type="ECO:0000313" key="14">
    <source>
        <dbReference type="Proteomes" id="UP000030742"/>
    </source>
</evidence>
<proteinExistence type="inferred from homology"/>
<dbReference type="PROSITE" id="PS50862">
    <property type="entry name" value="AA_TRNA_LIGASE_II"/>
    <property type="match status" value="1"/>
</dbReference>
<dbReference type="SUPFAM" id="SSF55874">
    <property type="entry name" value="ATPase domain of HSP90 chaperone/DNA topoisomerase II/histidine kinase"/>
    <property type="match status" value="1"/>
</dbReference>
<evidence type="ECO:0000256" key="3">
    <source>
        <dbReference type="ARBA" id="ARBA00006303"/>
    </source>
</evidence>
<keyword evidence="11" id="KW-0539">Nucleus</keyword>
<dbReference type="InterPro" id="IPR014762">
    <property type="entry name" value="DNA_mismatch_repair_CS"/>
</dbReference>
<dbReference type="GO" id="GO:0016887">
    <property type="term" value="F:ATP hydrolysis activity"/>
    <property type="evidence" value="ECO:0007669"/>
    <property type="project" value="InterPro"/>
</dbReference>
<evidence type="ECO:0000256" key="11">
    <source>
        <dbReference type="ARBA" id="ARBA00023242"/>
    </source>
</evidence>
<sequence>MNKFMVLRDSYGETQLLIPEVGKNIVSMEEVPYESIIGVSGTVVARPKEMVNKNQTTGEIELQVDSLEVVNKARSNLPFNIRQFQKAKEALRMQYRYMDIRFPQMQRNLRVRSRLLMKLREFLIENHFVDVETPTLFKATPGGAQEFVVPTRFPGKFYSLAQSPQQFKQMLMAGALDRSDRQPEFTQLDIELSFTDVEAIIQLIEELLSYALADFVEKIPRSFLRMSYRDAMENYGSDKPDISFDFKLQNCTSLLENNEKFAAVEDFGAYLLVFDPKSVPCTLTKSVKENLLQTARQFPKAKLVQSVVAKDWPTKMQNLFSTEEAKEMLNRFSITEGSVLFICYGTKKEASLLLGRIRTEYVQFLEQSAQVKIRKSGLHFLWVVDFPLFEINGVTGNLQSAHHPFTAPHAEDLDLLNQDPLKVRALAYDLVLNGYEIGGGSIRIHDPVLQEQILNVLNIDRDSLQHIIDMLGSGCPPHGGIALGLDRILAVLLQMTSIRDVIAFPKTFEGKDPWKTSLNVLTMDRKPIRKLSQEVINRIAAGEVIQRPANALKELIENSLDAKASNIQVTVKNGGLKLLQIQDNGTGIRKEDFEIVCERFTTSKLQEFEDLHKISTYGFRGEALASISHVAHLTIISKTKNDICAYQAEYCDSKLKAKPKPLAGNQGTIITVEDLFYNMNVRRNALRSPAEEYQKISDVVTKYAIHNALVGFALKKHGANNDIRTPVNSTHVENIRLIYGSSIARELLDFNLENDNLQFSCSGYMTNVNYSTKKFQFLLFINHRLVDSPSLKKCIDAVYQTYLPKNSHPFVYLSLELNPNNVDINVHPTKHEVHFLNETQVVESIATALEQKLLGSNSSRVFYTQSKLPGLQIETRETLRDKDDSRKVAESPKYTVRTDSNLQKLDKFFDVSRKNIFPDKPQDANVSLTEAEYDKHHAHFLQQQESFEDRDFNGVGTQAKAATEQPSNDAADKSNVVSLQSQISASQEAKKCEKPLSKHLIKKITRVDTKLTSVLQLRKSVEENCHRTLRETFAQHVFVGSISPSQALIQYNTQLLLCNTKLILEELFYQLVLYNFQNFDCYRFENAMPIKDLALLGLDLPDTGWTEEDGPKEELAVRISEILTERGPMLREYFSINIGPNGMLQSLPILLGVSENYIPNPLGVPLYLIRLATEVDWEEEKKCFDSFARETAMFYANVSSDTDENGKSWKWVTEYLFGKLINVDVPKTPNILAQTAEVIERGNFSYFYVYSGRPIVLNLTSILGDADLYISETVKAPTYDPETYSLHSATCGDDVVEVPESFEFPLAVGVYGYAETSVFLLQVQENPSFPYAHKRWVVIKKELLDVKEPASEEVGNSDSAEAAFKHRVKKKRSKRSSSMSSIYSVLEVLQLIFL</sequence>
<keyword evidence="7" id="KW-0067">ATP-binding</keyword>
<dbReference type="SUPFAM" id="SSF55261">
    <property type="entry name" value="GAD domain-like"/>
    <property type="match status" value="1"/>
</dbReference>
<dbReference type="Pfam" id="PF13589">
    <property type="entry name" value="HATPase_c_3"/>
    <property type="match status" value="1"/>
</dbReference>
<dbReference type="GO" id="GO:0005524">
    <property type="term" value="F:ATP binding"/>
    <property type="evidence" value="ECO:0007669"/>
    <property type="project" value="UniProtKB-KW"/>
</dbReference>
<reference evidence="13 14" key="1">
    <citation type="journal article" date="2013" name="Genome Biol.">
        <title>Draft genome of the mountain pine beetle, Dendroctonus ponderosae Hopkins, a major forest pest.</title>
        <authorList>
            <person name="Keeling C.I."/>
            <person name="Yuen M.M."/>
            <person name="Liao N.Y."/>
            <person name="Docking T.R."/>
            <person name="Chan S.K."/>
            <person name="Taylor G.A."/>
            <person name="Palmquist D.L."/>
            <person name="Jackman S.D."/>
            <person name="Nguyen A."/>
            <person name="Li M."/>
            <person name="Henderson H."/>
            <person name="Janes J.K."/>
            <person name="Zhao Y."/>
            <person name="Pandoh P."/>
            <person name="Moore R."/>
            <person name="Sperling F.A."/>
            <person name="Huber D.P."/>
            <person name="Birol I."/>
            <person name="Jones S.J."/>
            <person name="Bohlmann J."/>
        </authorList>
    </citation>
    <scope>NUCLEOTIDE SEQUENCE</scope>
</reference>
<dbReference type="Pfam" id="PF16413">
    <property type="entry name" value="Mlh1_C"/>
    <property type="match status" value="1"/>
</dbReference>
<keyword evidence="9" id="KW-0030">Aminoacyl-tRNA synthetase</keyword>
<dbReference type="InterPro" id="IPR013507">
    <property type="entry name" value="DNA_mismatch_S5_2-like"/>
</dbReference>
<dbReference type="Pfam" id="PF01119">
    <property type="entry name" value="DNA_mis_repair"/>
    <property type="match status" value="1"/>
</dbReference>
<dbReference type="EMBL" id="KB632357">
    <property type="protein sequence ID" value="ERL93478.1"/>
    <property type="molecule type" value="Genomic_DNA"/>
</dbReference>
<dbReference type="NCBIfam" id="TIGR00459">
    <property type="entry name" value="aspS_bact"/>
    <property type="match status" value="1"/>
</dbReference>
<dbReference type="CDD" id="cd16926">
    <property type="entry name" value="HATPase_MutL-MLH-PMS-like"/>
    <property type="match status" value="1"/>
</dbReference>
<dbReference type="Proteomes" id="UP000030742">
    <property type="component" value="Unassembled WGS sequence"/>
</dbReference>
<dbReference type="GO" id="GO:0030983">
    <property type="term" value="F:mismatched DNA binding"/>
    <property type="evidence" value="ECO:0007669"/>
    <property type="project" value="InterPro"/>
</dbReference>
<organism evidence="13 14">
    <name type="scientific">Dendroctonus ponderosae</name>
    <name type="common">Mountain pine beetle</name>
    <dbReference type="NCBI Taxonomy" id="77166"/>
    <lineage>
        <taxon>Eukaryota</taxon>
        <taxon>Metazoa</taxon>
        <taxon>Ecdysozoa</taxon>
        <taxon>Arthropoda</taxon>
        <taxon>Hexapoda</taxon>
        <taxon>Insecta</taxon>
        <taxon>Pterygota</taxon>
        <taxon>Neoptera</taxon>
        <taxon>Endopterygota</taxon>
        <taxon>Coleoptera</taxon>
        <taxon>Polyphaga</taxon>
        <taxon>Cucujiformia</taxon>
        <taxon>Curculionidae</taxon>
        <taxon>Scolytinae</taxon>
        <taxon>Dendroctonus</taxon>
    </lineage>
</organism>
<dbReference type="InterPro" id="IPR032189">
    <property type="entry name" value="Mlh1_C"/>
</dbReference>
<comment type="similarity">
    <text evidence="2">Belongs to the DNA mismatch repair MutL/HexB family.</text>
</comment>
<dbReference type="InterPro" id="IPR038973">
    <property type="entry name" value="MutL/Mlh/Pms-like"/>
</dbReference>
<dbReference type="InterPro" id="IPR031420">
    <property type="entry name" value="UPF0669"/>
</dbReference>
<dbReference type="GO" id="GO:0006418">
    <property type="term" value="P:tRNA aminoacylation for protein translation"/>
    <property type="evidence" value="ECO:0007669"/>
    <property type="project" value="InterPro"/>
</dbReference>
<dbReference type="Gene3D" id="3.30.1360.30">
    <property type="entry name" value="GAD-like domain"/>
    <property type="match status" value="1"/>
</dbReference>
<evidence type="ECO:0000256" key="7">
    <source>
        <dbReference type="ARBA" id="ARBA00022840"/>
    </source>
</evidence>
<dbReference type="InterPro" id="IPR036890">
    <property type="entry name" value="HATPase_C_sf"/>
</dbReference>
<gene>
    <name evidence="13" type="ORF">D910_10768</name>
</gene>
<dbReference type="GO" id="GO:0004812">
    <property type="term" value="F:aminoacyl-tRNA ligase activity"/>
    <property type="evidence" value="ECO:0007669"/>
    <property type="project" value="UniProtKB-KW"/>
</dbReference>
<feature type="domain" description="Aminoacyl-transfer RNA synthetases class-II family profile" evidence="12">
    <location>
        <begin position="74"/>
        <end position="505"/>
    </location>
</feature>
<evidence type="ECO:0000256" key="10">
    <source>
        <dbReference type="ARBA" id="ARBA00023204"/>
    </source>
</evidence>
<keyword evidence="10" id="KW-0234">DNA repair</keyword>
<dbReference type="SMART" id="SM01340">
    <property type="entry name" value="DNA_mis_repair"/>
    <property type="match status" value="1"/>
</dbReference>
<dbReference type="PROSITE" id="PS00058">
    <property type="entry name" value="DNA_MISMATCH_REPAIR_1"/>
    <property type="match status" value="1"/>
</dbReference>
<name>U4ULX9_DENPD</name>
<comment type="subcellular location">
    <subcellularLocation>
        <location evidence="1">Nucleus</location>
    </subcellularLocation>
</comment>
<keyword evidence="6" id="KW-0227">DNA damage</keyword>
<evidence type="ECO:0000313" key="13">
    <source>
        <dbReference type="EMBL" id="ERL93478.1"/>
    </source>
</evidence>
<dbReference type="InterPro" id="IPR012340">
    <property type="entry name" value="NA-bd_OB-fold"/>
</dbReference>
<dbReference type="STRING" id="77166.U4ULX9"/>
<dbReference type="InterPro" id="IPR014721">
    <property type="entry name" value="Ribsml_uS5_D2-typ_fold_subgr"/>
</dbReference>
<dbReference type="NCBIfam" id="NF001750">
    <property type="entry name" value="PRK00476.1"/>
    <property type="match status" value="1"/>
</dbReference>
<dbReference type="InterPro" id="IPR004524">
    <property type="entry name" value="Asp-tRNA-ligase_1"/>
</dbReference>
<keyword evidence="4" id="KW-0436">Ligase</keyword>
<dbReference type="Gene3D" id="3.30.230.10">
    <property type="match status" value="1"/>
</dbReference>
<protein>
    <recommendedName>
        <fullName evidence="12">Aminoacyl-transfer RNA synthetases class-II family profile domain-containing protein</fullName>
    </recommendedName>
</protein>
<dbReference type="Gene3D" id="3.30.930.10">
    <property type="entry name" value="Bira Bifunctional Protein, Domain 2"/>
    <property type="match status" value="1"/>
</dbReference>
<dbReference type="InterPro" id="IPR047089">
    <property type="entry name" value="Asp-tRNA-ligase_1_N"/>
</dbReference>
<evidence type="ECO:0000256" key="1">
    <source>
        <dbReference type="ARBA" id="ARBA00004123"/>
    </source>
</evidence>
<dbReference type="InterPro" id="IPR020568">
    <property type="entry name" value="Ribosomal_Su5_D2-typ_SF"/>
</dbReference>
<dbReference type="Gene3D" id="2.40.50.140">
    <property type="entry name" value="Nucleic acid-binding proteins"/>
    <property type="match status" value="1"/>
</dbReference>